<proteinExistence type="predicted"/>
<name>A0ABM0MU51_SACKO</name>
<dbReference type="InterPro" id="IPR029063">
    <property type="entry name" value="SAM-dependent_MTases_sf"/>
</dbReference>
<dbReference type="SMART" id="SM00981">
    <property type="entry name" value="THUMP"/>
    <property type="match status" value="1"/>
</dbReference>
<dbReference type="Proteomes" id="UP000694865">
    <property type="component" value="Unplaced"/>
</dbReference>
<evidence type="ECO:0000256" key="1">
    <source>
        <dbReference type="ARBA" id="ARBA00004496"/>
    </source>
</evidence>
<accession>A0ABM0MU51</accession>
<dbReference type="Gene3D" id="3.30.2130.30">
    <property type="match status" value="1"/>
</dbReference>
<feature type="domain" description="THUMP" evidence="4">
    <location>
        <begin position="119"/>
        <end position="203"/>
    </location>
</feature>
<dbReference type="Pfam" id="PF01170">
    <property type="entry name" value="UPF0020"/>
    <property type="match status" value="1"/>
</dbReference>
<evidence type="ECO:0000313" key="6">
    <source>
        <dbReference type="RefSeq" id="XP_006823542.1"/>
    </source>
</evidence>
<comment type="subcellular location">
    <subcellularLocation>
        <location evidence="1">Cytoplasm</location>
    </subcellularLocation>
</comment>
<evidence type="ECO:0000256" key="3">
    <source>
        <dbReference type="ARBA" id="ARBA00022694"/>
    </source>
</evidence>
<keyword evidence="2" id="KW-0489">Methyltransferase</keyword>
<evidence type="ECO:0000256" key="2">
    <source>
        <dbReference type="ARBA" id="ARBA00022603"/>
    </source>
</evidence>
<dbReference type="PANTHER" id="PTHR14911:SF13">
    <property type="entry name" value="TRNA (GUANINE(6)-N2)-METHYLTRANSFERASE THUMP3"/>
    <property type="match status" value="1"/>
</dbReference>
<dbReference type="SUPFAM" id="SSF143437">
    <property type="entry name" value="THUMP domain-like"/>
    <property type="match status" value="1"/>
</dbReference>
<keyword evidence="2" id="KW-0808">Transferase</keyword>
<dbReference type="SUPFAM" id="SSF53335">
    <property type="entry name" value="S-adenosyl-L-methionine-dependent methyltransferases"/>
    <property type="match status" value="1"/>
</dbReference>
<keyword evidence="5" id="KW-1185">Reference proteome</keyword>
<dbReference type="CDD" id="cd11715">
    <property type="entry name" value="THUMP_AdoMetMT"/>
    <property type="match status" value="1"/>
</dbReference>
<gene>
    <name evidence="6" type="primary">LOC102809357</name>
</gene>
<dbReference type="InterPro" id="IPR000241">
    <property type="entry name" value="RlmKL-like_Mtase"/>
</dbReference>
<evidence type="ECO:0000313" key="5">
    <source>
        <dbReference type="Proteomes" id="UP000694865"/>
    </source>
</evidence>
<dbReference type="InterPro" id="IPR004114">
    <property type="entry name" value="THUMP_dom"/>
</dbReference>
<reference evidence="6" key="1">
    <citation type="submission" date="2025-08" db="UniProtKB">
        <authorList>
            <consortium name="RefSeq"/>
        </authorList>
    </citation>
    <scope>IDENTIFICATION</scope>
    <source>
        <tissue evidence="6">Testes</tissue>
    </source>
</reference>
<dbReference type="PANTHER" id="PTHR14911">
    <property type="entry name" value="THUMP DOMAIN-CONTAINING"/>
    <property type="match status" value="1"/>
</dbReference>
<protein>
    <submittedName>
        <fullName evidence="6">THUMP domain-containing protein 3-like</fullName>
    </submittedName>
</protein>
<dbReference type="Gene3D" id="3.40.50.150">
    <property type="entry name" value="Vaccinia Virus protein VP39"/>
    <property type="match status" value="1"/>
</dbReference>
<organism evidence="5 6">
    <name type="scientific">Saccoglossus kowalevskii</name>
    <name type="common">Acorn worm</name>
    <dbReference type="NCBI Taxonomy" id="10224"/>
    <lineage>
        <taxon>Eukaryota</taxon>
        <taxon>Metazoa</taxon>
        <taxon>Hemichordata</taxon>
        <taxon>Enteropneusta</taxon>
        <taxon>Harrimaniidae</taxon>
        <taxon>Saccoglossus</taxon>
    </lineage>
</organism>
<dbReference type="Pfam" id="PF02926">
    <property type="entry name" value="THUMP"/>
    <property type="match status" value="1"/>
</dbReference>
<dbReference type="GeneID" id="102809357"/>
<keyword evidence="3" id="KW-0819">tRNA processing</keyword>
<sequence>MAAPMENNVVSSGSTISEDKSVNAIIVATVTTGFERLACDECSEKLGVEATPRRGRIRFELPLSQLQKVHSLCGVDNLFVVVQEFENHQFIEEEEADLQSLSDLVTTIDWSTGIKYWQSYSKYAKSVPLTPEEISESDHATLPAFRVSCHRTGNKHSFQSPQAASRFGGSINDYFHWRVDLSNSDIDVLLNITDNDILVGIALTRESMHRRNIKHFGSTTLRATLAYMMLRLGEIQLGDVVCDPMCGCGAIPIEGVLNWPGSLHLCGDGNEYPCSHSLKNITAINETRKEQNRLPVSVDIVQWDVCQLPLKTNSIDVFVSDLPFGKRSGTRRRNWDLYHRGLVEMARVCKPETGRAVLLTHDKKCMMKTLSLCHNLWRSKRTIWINQGGLRAGVYLLHRAKAS</sequence>
<evidence type="ECO:0000259" key="4">
    <source>
        <dbReference type="SMART" id="SM00981"/>
    </source>
</evidence>
<dbReference type="RefSeq" id="XP_006823542.1">
    <property type="nucleotide sequence ID" value="XM_006823479.1"/>
</dbReference>